<comment type="caution">
    <text evidence="1">The sequence shown here is derived from an EMBL/GenBank/DDBJ whole genome shotgun (WGS) entry which is preliminary data.</text>
</comment>
<accession>A0A081RIY8</accession>
<dbReference type="EMBL" id="JFHR01000003">
    <property type="protein sequence ID" value="KEQ55161.1"/>
    <property type="molecule type" value="Genomic_DNA"/>
</dbReference>
<gene>
    <name evidence="1" type="ORF">BV95_00710</name>
</gene>
<name>A0A081RIY8_SPHCR</name>
<proteinExistence type="predicted"/>
<evidence type="ECO:0000313" key="2">
    <source>
        <dbReference type="Proteomes" id="UP000028411"/>
    </source>
</evidence>
<organism evidence="1 2">
    <name type="scientific">Sphingobium chlorophenolicum</name>
    <dbReference type="NCBI Taxonomy" id="46429"/>
    <lineage>
        <taxon>Bacteria</taxon>
        <taxon>Pseudomonadati</taxon>
        <taxon>Pseudomonadota</taxon>
        <taxon>Alphaproteobacteria</taxon>
        <taxon>Sphingomonadales</taxon>
        <taxon>Sphingomonadaceae</taxon>
        <taxon>Sphingobium</taxon>
    </lineage>
</organism>
<reference evidence="1 2" key="1">
    <citation type="submission" date="2014-02" db="EMBL/GenBank/DDBJ databases">
        <title>Whole genome sequence of Sphingobium chlorophenolicum NBRC 16172.</title>
        <authorList>
            <person name="Gan H.M."/>
            <person name="Gan H.Y."/>
            <person name="Chew T.H."/>
            <person name="Savka M.A."/>
        </authorList>
    </citation>
    <scope>NUCLEOTIDE SEQUENCE [LARGE SCALE GENOMIC DNA]</scope>
    <source>
        <strain evidence="1 2">NBRC 16172</strain>
    </source>
</reference>
<evidence type="ECO:0000313" key="1">
    <source>
        <dbReference type="EMBL" id="KEQ55161.1"/>
    </source>
</evidence>
<protein>
    <submittedName>
        <fullName evidence="1">Uncharacterized protein</fullName>
    </submittedName>
</protein>
<dbReference type="AlphaFoldDB" id="A0A081RIY8"/>
<dbReference type="Proteomes" id="UP000028411">
    <property type="component" value="Unassembled WGS sequence"/>
</dbReference>
<sequence length="193" mass="20418">MERRKSPRLLGVLAIALAALGVVSSLVLRQSGSYSDKRGEVQVVTGSSALPSLTPSAISSRVADTTEEKSSAFDISGDPERVRRSLHSQSRDLAWAPGTEGKIREVFASAGAPTQISVDCRSAGCEIKGELSGLSSSNLPQVLNRIAGEPVNKALRASGLTPDKSPTYSIISNDPVRVSFSRVVSRDIAQVER</sequence>